<dbReference type="SUPFAM" id="SSF50998">
    <property type="entry name" value="Quinoprotein alcohol dehydrogenase-like"/>
    <property type="match status" value="2"/>
</dbReference>
<proteinExistence type="predicted"/>
<feature type="signal peptide" evidence="4">
    <location>
        <begin position="1"/>
        <end position="21"/>
    </location>
</feature>
<dbReference type="SUPFAM" id="SSF48403">
    <property type="entry name" value="Ankyrin repeat"/>
    <property type="match status" value="2"/>
</dbReference>
<dbReference type="PANTHER" id="PTHR24126">
    <property type="entry name" value="ANKYRIN REPEAT, PH AND SEC7 DOMAIN CONTAINING PROTEIN SECG-RELATED"/>
    <property type="match status" value="1"/>
</dbReference>
<feature type="domain" description="Pyrrolo-quinoline quinone repeat" evidence="5">
    <location>
        <begin position="892"/>
        <end position="1044"/>
    </location>
</feature>
<keyword evidence="4" id="KW-0732">Signal</keyword>
<dbReference type="PROSITE" id="PS50088">
    <property type="entry name" value="ANK_REPEAT"/>
    <property type="match status" value="11"/>
</dbReference>
<dbReference type="AlphaFoldDB" id="Q2W6M6"/>
<feature type="repeat" description="ANK" evidence="3">
    <location>
        <begin position="462"/>
        <end position="494"/>
    </location>
</feature>
<dbReference type="KEGG" id="mag:amb1695"/>
<dbReference type="PROSITE" id="PS50297">
    <property type="entry name" value="ANK_REP_REGION"/>
    <property type="match status" value="8"/>
</dbReference>
<evidence type="ECO:0000259" key="5">
    <source>
        <dbReference type="Pfam" id="PF13360"/>
    </source>
</evidence>
<accession>Q2W6M6</accession>
<dbReference type="Pfam" id="PF13360">
    <property type="entry name" value="PQQ_2"/>
    <property type="match status" value="2"/>
</dbReference>
<keyword evidence="7" id="KW-1185">Reference proteome</keyword>
<evidence type="ECO:0000256" key="1">
    <source>
        <dbReference type="ARBA" id="ARBA00022737"/>
    </source>
</evidence>
<evidence type="ECO:0000313" key="6">
    <source>
        <dbReference type="EMBL" id="BAE50499.1"/>
    </source>
</evidence>
<protein>
    <submittedName>
        <fullName evidence="6">Ankyrin repeat</fullName>
    </submittedName>
</protein>
<dbReference type="PRINTS" id="PR01415">
    <property type="entry name" value="ANKYRIN"/>
</dbReference>
<feature type="repeat" description="ANK" evidence="3">
    <location>
        <begin position="60"/>
        <end position="92"/>
    </location>
</feature>
<dbReference type="SMART" id="SM00564">
    <property type="entry name" value="PQQ"/>
    <property type="match status" value="5"/>
</dbReference>
<dbReference type="RefSeq" id="WP_011384103.1">
    <property type="nucleotide sequence ID" value="NC_007626.1"/>
</dbReference>
<evidence type="ECO:0000256" key="2">
    <source>
        <dbReference type="ARBA" id="ARBA00023043"/>
    </source>
</evidence>
<feature type="repeat" description="ANK" evidence="3">
    <location>
        <begin position="224"/>
        <end position="256"/>
    </location>
</feature>
<evidence type="ECO:0000256" key="3">
    <source>
        <dbReference type="PROSITE-ProRule" id="PRU00023"/>
    </source>
</evidence>
<feature type="repeat" description="ANK" evidence="3">
    <location>
        <begin position="27"/>
        <end position="59"/>
    </location>
</feature>
<feature type="repeat" description="ANK" evidence="3">
    <location>
        <begin position="125"/>
        <end position="157"/>
    </location>
</feature>
<feature type="repeat" description="ANK" evidence="3">
    <location>
        <begin position="634"/>
        <end position="666"/>
    </location>
</feature>
<dbReference type="InterPro" id="IPR015943">
    <property type="entry name" value="WD40/YVTN_repeat-like_dom_sf"/>
</dbReference>
<keyword evidence="1" id="KW-0677">Repeat</keyword>
<evidence type="ECO:0000313" key="7">
    <source>
        <dbReference type="Proteomes" id="UP000007058"/>
    </source>
</evidence>
<dbReference type="STRING" id="342108.amb1695"/>
<dbReference type="EMBL" id="AP007255">
    <property type="protein sequence ID" value="BAE50499.1"/>
    <property type="molecule type" value="Genomic_DNA"/>
</dbReference>
<dbReference type="InterPro" id="IPR011047">
    <property type="entry name" value="Quinoprotein_ADH-like_sf"/>
</dbReference>
<organism evidence="6 7">
    <name type="scientific">Paramagnetospirillum magneticum (strain ATCC 700264 / AMB-1)</name>
    <name type="common">Magnetospirillum magneticum</name>
    <dbReference type="NCBI Taxonomy" id="342108"/>
    <lineage>
        <taxon>Bacteria</taxon>
        <taxon>Pseudomonadati</taxon>
        <taxon>Pseudomonadota</taxon>
        <taxon>Alphaproteobacteria</taxon>
        <taxon>Rhodospirillales</taxon>
        <taxon>Magnetospirillaceae</taxon>
        <taxon>Paramagnetospirillum</taxon>
    </lineage>
</organism>
<dbReference type="Pfam" id="PF12796">
    <property type="entry name" value="Ank_2"/>
    <property type="match status" value="4"/>
</dbReference>
<dbReference type="OrthoDB" id="9794322at2"/>
<feature type="repeat" description="ANK" evidence="3">
    <location>
        <begin position="253"/>
        <end position="285"/>
    </location>
</feature>
<sequence>MRKLGLALFFWVMAISTSAIAGWEPETPLPPLHRAAYDGDVVAVRRMLAAGTAVDARNDQGVTALMAAAGAGQLATISALLDAGADPNSRNIRGNTPLIFATVSSGETVNLLLGRGAAINDKGSEDRTPLDWALADENLATALSLLDHGADIKTIGRGGISFLHLAAKTGRNDLIRRFLAAGLDVNYSTFKRVTPLHFASGEGHLESVRLLLEAGAKPGPTDANGEDPIAWAAENGHTAIVQTLLNAGIDGRTATAALTAAVTKGHNDIVTLLLDRGAPIETRGFAHRPLLMLAAWSDMPDTVTLLIDRGANVNAMMGEGQKPDGETVLIQASRWMTSADPIRRLLKAGADPGAIAKDGSTTLMAACGNHKSVEPLRALLDAGIKVDASDNDGQNCFHAIGATGLLDATNLVSAKLLRVQKLVTAIDTRGYTPLHLAARYGKAAMAIRFLALGADIYARNRAGETPIYLAAENGDLATVQALLDRHADPTQENKLFKYTPLMAAADRGKAKAFAALWQSMPWLWDLRNRERRRAAGRLLERLTENKDADIADIHLLLDGYSKFLEINDLAEAMKNAAKDGRSDIVRVLAASGAPLDHPKIRSPLGTAVYGGHVETVRTLLELGAKVDFRSTDDGSRTPLMVAADKGRRELIDILLKAGAARGLKDSEGHTALDIAVTRGEVKVADALRHAGDIQTAPSRMAWRMVLNDHGLEFLGPMQGIKDAVAIADGRVFTGSRNGYFYALDAGSGAVSWKKWLAGGVERAPAADGAAVYAVTQNNTLFKLDAANGSVLWRFQYDHGGSPHTAPHLIDGGLVAFASSQRLYVIRRNDGTEAWSVEIPGAGLGPADSMTVANGKAYISLSAGGIIAVDLARRTTALYRPPAETSFSAPEIGDGTVYATARDGFLYAIDATTLRLKWRQSLGEQALVRPLFHDGILYIPSRKWLFAVKPNDKEYDIVWTHNLGVETYASPLWHDGKLYVCEGTSGLGGYALKAAISAIDPKTGNATWSHPLDSLNCVRNPVTDGVHIFAPDAGHGGEVYALSVQ</sequence>
<feature type="chain" id="PRO_5004217968" evidence="4">
    <location>
        <begin position="22"/>
        <end position="1044"/>
    </location>
</feature>
<dbReference type="Gene3D" id="2.130.10.10">
    <property type="entry name" value="YVTN repeat-like/Quinoprotein amine dehydrogenase"/>
    <property type="match status" value="2"/>
</dbReference>
<name>Q2W6M6_PARM1</name>
<dbReference type="InterPro" id="IPR002110">
    <property type="entry name" value="Ankyrin_rpt"/>
</dbReference>
<feature type="repeat" description="ANK" evidence="3">
    <location>
        <begin position="191"/>
        <end position="223"/>
    </location>
</feature>
<feature type="repeat" description="ANK" evidence="3">
    <location>
        <begin position="599"/>
        <end position="631"/>
    </location>
</feature>
<dbReference type="Proteomes" id="UP000007058">
    <property type="component" value="Chromosome"/>
</dbReference>
<feature type="repeat" description="ANK" evidence="3">
    <location>
        <begin position="158"/>
        <end position="190"/>
    </location>
</feature>
<feature type="domain" description="Pyrrolo-quinoline quinone repeat" evidence="5">
    <location>
        <begin position="702"/>
        <end position="875"/>
    </location>
</feature>
<dbReference type="HOGENOM" id="CLU_292015_0_0_5"/>
<dbReference type="InterPro" id="IPR036770">
    <property type="entry name" value="Ankyrin_rpt-contain_sf"/>
</dbReference>
<gene>
    <name evidence="6" type="ordered locus">amb1695</name>
</gene>
<dbReference type="InterPro" id="IPR018391">
    <property type="entry name" value="PQQ_b-propeller_rpt"/>
</dbReference>
<dbReference type="SMART" id="SM00248">
    <property type="entry name" value="ANK"/>
    <property type="match status" value="18"/>
</dbReference>
<feature type="repeat" description="ANK" evidence="3">
    <location>
        <begin position="429"/>
        <end position="461"/>
    </location>
</feature>
<reference evidence="6 7" key="1">
    <citation type="journal article" date="2005" name="DNA Res.">
        <title>Complete genome sequence of the facultative anaerobic magnetotactic bacterium Magnetospirillum sp. strain AMB-1.</title>
        <authorList>
            <person name="Matsunaga T."/>
            <person name="Okamura Y."/>
            <person name="Fukuda Y."/>
            <person name="Wahyudi A.T."/>
            <person name="Murase Y."/>
            <person name="Takeyama H."/>
        </authorList>
    </citation>
    <scope>NUCLEOTIDE SEQUENCE [LARGE SCALE GENOMIC DNA]</scope>
    <source>
        <strain evidence="7">ATCC 700264 / AMB-1</strain>
    </source>
</reference>
<keyword evidence="2 3" id="KW-0040">ANK repeat</keyword>
<dbReference type="Pfam" id="PF13857">
    <property type="entry name" value="Ank_5"/>
    <property type="match status" value="1"/>
</dbReference>
<evidence type="ECO:0000256" key="4">
    <source>
        <dbReference type="SAM" id="SignalP"/>
    </source>
</evidence>
<dbReference type="InterPro" id="IPR002372">
    <property type="entry name" value="PQQ_rpt_dom"/>
</dbReference>
<dbReference type="Gene3D" id="1.25.40.20">
    <property type="entry name" value="Ankyrin repeat-containing domain"/>
    <property type="match status" value="5"/>
</dbReference>